<dbReference type="OrthoDB" id="4525641at2759"/>
<organism evidence="2">
    <name type="scientific">Eremomyces bilateralis CBS 781.70</name>
    <dbReference type="NCBI Taxonomy" id="1392243"/>
    <lineage>
        <taxon>Eukaryota</taxon>
        <taxon>Fungi</taxon>
        <taxon>Dikarya</taxon>
        <taxon>Ascomycota</taxon>
        <taxon>Pezizomycotina</taxon>
        <taxon>Dothideomycetes</taxon>
        <taxon>Dothideomycetes incertae sedis</taxon>
        <taxon>Eremomycetales</taxon>
        <taxon>Eremomycetaceae</taxon>
        <taxon>Eremomyces</taxon>
    </lineage>
</organism>
<dbReference type="RefSeq" id="XP_033530716.1">
    <property type="nucleotide sequence ID" value="XM_033680237.1"/>
</dbReference>
<feature type="non-terminal residue" evidence="2">
    <location>
        <position position="234"/>
    </location>
</feature>
<protein>
    <submittedName>
        <fullName evidence="2 4">Uncharacterized protein</fullName>
    </submittedName>
</protein>
<dbReference type="GeneID" id="54420807"/>
<evidence type="ECO:0000313" key="4">
    <source>
        <dbReference type="RefSeq" id="XP_033530716.1"/>
    </source>
</evidence>
<gene>
    <name evidence="2 4" type="ORF">P152DRAFT_461946</name>
</gene>
<dbReference type="EMBL" id="ML975176">
    <property type="protein sequence ID" value="KAF1809085.1"/>
    <property type="molecule type" value="Genomic_DNA"/>
</dbReference>
<accession>A0A6G1FT84</accession>
<sequence>MDNTAAGIDPALSGSHVGAEDDELGRPPEDFQSYLRNPKKRVRAKRHHHAEAVSEDNARVAKLSRSTRWNHFFFHSCFEENKLIQNVYGSVTADDVEWREAHDFIHAWSKGFKFETIRNMKSYVKRLIEEDTVAASIAVDKFTKFIESESVFSSVNFFNVFGYMHEYLDYDGSSTSGKWYCRSVFANLAGEVRRWIEDGKDENARQRLLQFYDEMVAYEAYTPYKRKDLFKEAF</sequence>
<reference evidence="4" key="3">
    <citation type="submission" date="2025-04" db="UniProtKB">
        <authorList>
            <consortium name="RefSeq"/>
        </authorList>
    </citation>
    <scope>IDENTIFICATION</scope>
    <source>
        <strain evidence="4">CBS 781.70</strain>
    </source>
</reference>
<feature type="region of interest" description="Disordered" evidence="1">
    <location>
        <begin position="1"/>
        <end position="32"/>
    </location>
</feature>
<evidence type="ECO:0000313" key="3">
    <source>
        <dbReference type="Proteomes" id="UP000504638"/>
    </source>
</evidence>
<reference evidence="4" key="2">
    <citation type="submission" date="2020-04" db="EMBL/GenBank/DDBJ databases">
        <authorList>
            <consortium name="NCBI Genome Project"/>
        </authorList>
    </citation>
    <scope>NUCLEOTIDE SEQUENCE</scope>
    <source>
        <strain evidence="4">CBS 781.70</strain>
    </source>
</reference>
<dbReference type="AlphaFoldDB" id="A0A6G1FT84"/>
<reference evidence="2 4" key="1">
    <citation type="submission" date="2020-01" db="EMBL/GenBank/DDBJ databases">
        <authorList>
            <consortium name="DOE Joint Genome Institute"/>
            <person name="Haridas S."/>
            <person name="Albert R."/>
            <person name="Binder M."/>
            <person name="Bloem J."/>
            <person name="Labutti K."/>
            <person name="Salamov A."/>
            <person name="Andreopoulos B."/>
            <person name="Baker S.E."/>
            <person name="Barry K."/>
            <person name="Bills G."/>
            <person name="Bluhm B.H."/>
            <person name="Cannon C."/>
            <person name="Castanera R."/>
            <person name="Culley D.E."/>
            <person name="Daum C."/>
            <person name="Ezra D."/>
            <person name="Gonzalez J.B."/>
            <person name="Henrissat B."/>
            <person name="Kuo A."/>
            <person name="Liang C."/>
            <person name="Lipzen A."/>
            <person name="Lutzoni F."/>
            <person name="Magnuson J."/>
            <person name="Mondo S."/>
            <person name="Nolan M."/>
            <person name="Ohm R."/>
            <person name="Pangilinan J."/>
            <person name="Park H.-J."/>
            <person name="Ramirez L."/>
            <person name="Alfaro M."/>
            <person name="Sun H."/>
            <person name="Tritt A."/>
            <person name="Yoshinaga Y."/>
            <person name="Zwiers L.-H."/>
            <person name="Turgeon B.G."/>
            <person name="Goodwin S.B."/>
            <person name="Spatafora J.W."/>
            <person name="Crous P.W."/>
            <person name="Grigoriev I.V."/>
        </authorList>
    </citation>
    <scope>NUCLEOTIDE SEQUENCE</scope>
    <source>
        <strain evidence="2 4">CBS 781.70</strain>
    </source>
</reference>
<name>A0A6G1FT84_9PEZI</name>
<evidence type="ECO:0000313" key="2">
    <source>
        <dbReference type="EMBL" id="KAF1809085.1"/>
    </source>
</evidence>
<evidence type="ECO:0000256" key="1">
    <source>
        <dbReference type="SAM" id="MobiDB-lite"/>
    </source>
</evidence>
<keyword evidence="3" id="KW-1185">Reference proteome</keyword>
<proteinExistence type="predicted"/>
<dbReference type="Proteomes" id="UP000504638">
    <property type="component" value="Unplaced"/>
</dbReference>